<organism evidence="2 3">
    <name type="scientific">Kineosporia succinea</name>
    <dbReference type="NCBI Taxonomy" id="84632"/>
    <lineage>
        <taxon>Bacteria</taxon>
        <taxon>Bacillati</taxon>
        <taxon>Actinomycetota</taxon>
        <taxon>Actinomycetes</taxon>
        <taxon>Kineosporiales</taxon>
        <taxon>Kineosporiaceae</taxon>
        <taxon>Kineosporia</taxon>
    </lineage>
</organism>
<dbReference type="SUPFAM" id="SSF69304">
    <property type="entry name" value="Tricorn protease N-terminal domain"/>
    <property type="match status" value="1"/>
</dbReference>
<feature type="signal peptide" evidence="1">
    <location>
        <begin position="1"/>
        <end position="32"/>
    </location>
</feature>
<reference evidence="2 3" key="1">
    <citation type="submission" date="2023-07" db="EMBL/GenBank/DDBJ databases">
        <title>Sequencing the genomes of 1000 actinobacteria strains.</title>
        <authorList>
            <person name="Klenk H.-P."/>
        </authorList>
    </citation>
    <scope>NUCLEOTIDE SEQUENCE [LARGE SCALE GENOMIC DNA]</scope>
    <source>
        <strain evidence="2 3">DSM 44388</strain>
    </source>
</reference>
<protein>
    <recommendedName>
        <fullName evidence="4">FlgD-like protein</fullName>
    </recommendedName>
</protein>
<proteinExistence type="predicted"/>
<evidence type="ECO:0008006" key="4">
    <source>
        <dbReference type="Google" id="ProtNLM"/>
    </source>
</evidence>
<dbReference type="EMBL" id="JAUSQZ010000001">
    <property type="protein sequence ID" value="MDP9830428.1"/>
    <property type="molecule type" value="Genomic_DNA"/>
</dbReference>
<comment type="caution">
    <text evidence="2">The sequence shown here is derived from an EMBL/GenBank/DDBJ whole genome shotgun (WGS) entry which is preliminary data.</text>
</comment>
<evidence type="ECO:0000256" key="1">
    <source>
        <dbReference type="SAM" id="SignalP"/>
    </source>
</evidence>
<keyword evidence="3" id="KW-1185">Reference proteome</keyword>
<accession>A0ABT9PCI8</accession>
<evidence type="ECO:0000313" key="3">
    <source>
        <dbReference type="Proteomes" id="UP001235712"/>
    </source>
</evidence>
<dbReference type="Proteomes" id="UP001235712">
    <property type="component" value="Unassembled WGS sequence"/>
</dbReference>
<gene>
    <name evidence="2" type="ORF">J2S57_006177</name>
</gene>
<feature type="chain" id="PRO_5045881225" description="FlgD-like protein" evidence="1">
    <location>
        <begin position="33"/>
        <end position="783"/>
    </location>
</feature>
<sequence length="783" mass="82284">MDRKLKRRWHFVPVCTLAGAVGLALISVPAQAASSYTVPIPLHPVASDLRLIGASDEGVAVERTDIDNGLAGGKELWTGPVGGDLTFRPELNLNVSDQQAPSALDVSGPTLAWYENLQRAGSQPKVPHRLNILTGEDTTDAVPSIARPGAFNGESWFTDAVLSFAAPPGTYGPPLMRYRVGKGPGGGLSPEVLVAGVPGHLGVGLAADAHAVLRATRDNTTTPTGYDLDVVDLHDGQVERIAEGTDEILGVALSEDFLVWSTRDAGGGSTIHQRDRDDLTNAAEDLKYVESDAAADVSHLAAGEGGVAYLIPGTAGADAVIVNGATADRVDLPYDASGLAAVGTGFYTASRGSSSASRSWSDREGVYRINTTGMTRVATIPAANLTPERLSLSSGRLRYSDRSDLTSPGLPVYERGVRGDRRASFTEETRLPNTSGEMAFSGARGVLGLPGEAGWQLLDRGVETARIEAAGTPNVSGAYTLIGGRVFRPDGEKIYTEPVPAGTTAGADDLFGSRVVYARTLGDGSSEIWVDDAETKAPTKLVTLAACAGAPLPRVSIWGELVAWSNSCGDRLFVRDLRTGETRQAAAGPVGRTMLLTLSEGTLTWMGSSLQQTTVLDLTTSTLAPVVLPQYAARIAVDDHLIARTVGRRPGDVQARAVMSPLPFQPKYAPRLISALGPLGFTPNGDGVGDTWRPQFDITKPMRSVTLKIMDRTGTRTLARIDGTAPDGSVRDVSWNGLSDKGVQQKQGIYRWTLTGRSDDGDGTLIGADGSAAATGTVELTHS</sequence>
<dbReference type="Gene3D" id="2.60.40.4070">
    <property type="match status" value="1"/>
</dbReference>
<dbReference type="RefSeq" id="WP_307249498.1">
    <property type="nucleotide sequence ID" value="NZ_JAUSQZ010000001.1"/>
</dbReference>
<keyword evidence="1" id="KW-0732">Signal</keyword>
<name>A0ABT9PCI8_9ACTN</name>
<evidence type="ECO:0000313" key="2">
    <source>
        <dbReference type="EMBL" id="MDP9830428.1"/>
    </source>
</evidence>